<dbReference type="CDD" id="cd09857">
    <property type="entry name" value="PIN_EXO1"/>
    <property type="match status" value="1"/>
</dbReference>
<feature type="region of interest" description="Disordered" evidence="14">
    <location>
        <begin position="635"/>
        <end position="731"/>
    </location>
</feature>
<evidence type="ECO:0000256" key="8">
    <source>
        <dbReference type="ARBA" id="ARBA00022839"/>
    </source>
</evidence>
<feature type="compositionally biased region" description="Pro residues" evidence="14">
    <location>
        <begin position="804"/>
        <end position="816"/>
    </location>
</feature>
<comment type="caution">
    <text evidence="17">The sequence shown here is derived from an EMBL/GenBank/DDBJ whole genome shotgun (WGS) entry which is preliminary data.</text>
</comment>
<dbReference type="FunFam" id="1.10.150.20:FF:000011">
    <property type="entry name" value="exonuclease 1"/>
    <property type="match status" value="1"/>
</dbReference>
<dbReference type="PROSITE" id="PS00841">
    <property type="entry name" value="XPG_1"/>
    <property type="match status" value="1"/>
</dbReference>
<dbReference type="GO" id="GO:0035312">
    <property type="term" value="F:5'-3' DNA exonuclease activity"/>
    <property type="evidence" value="ECO:0007669"/>
    <property type="project" value="InterPro"/>
</dbReference>
<keyword evidence="10" id="KW-0267">Excision nuclease</keyword>
<evidence type="ECO:0000259" key="16">
    <source>
        <dbReference type="SMART" id="SM00485"/>
    </source>
</evidence>
<dbReference type="EMBL" id="BJWK01000003">
    <property type="protein sequence ID" value="GEM07515.1"/>
    <property type="molecule type" value="Genomic_DNA"/>
</dbReference>
<name>A0A511KC18_RHOTO</name>
<evidence type="ECO:0000259" key="15">
    <source>
        <dbReference type="SMART" id="SM00484"/>
    </source>
</evidence>
<dbReference type="GO" id="GO:0046872">
    <property type="term" value="F:metal ion binding"/>
    <property type="evidence" value="ECO:0007669"/>
    <property type="project" value="UniProtKB-KW"/>
</dbReference>
<dbReference type="InterPro" id="IPR036279">
    <property type="entry name" value="5-3_exonuclease_C_sf"/>
</dbReference>
<dbReference type="Pfam" id="PF00752">
    <property type="entry name" value="XPG_N"/>
    <property type="match status" value="1"/>
</dbReference>
<keyword evidence="12" id="KW-0234">DNA repair</keyword>
<dbReference type="OrthoDB" id="26491at2759"/>
<feature type="region of interest" description="Disordered" evidence="14">
    <location>
        <begin position="518"/>
        <end position="596"/>
    </location>
</feature>
<dbReference type="InterPro" id="IPR037315">
    <property type="entry name" value="EXO1_H3TH"/>
</dbReference>
<dbReference type="InterPro" id="IPR006084">
    <property type="entry name" value="XPG/Rad2"/>
</dbReference>
<feature type="region of interest" description="Disordered" evidence="14">
    <location>
        <begin position="366"/>
        <end position="388"/>
    </location>
</feature>
<dbReference type="InterPro" id="IPR044752">
    <property type="entry name" value="PIN-like_EXO1"/>
</dbReference>
<evidence type="ECO:0000256" key="14">
    <source>
        <dbReference type="SAM" id="MobiDB-lite"/>
    </source>
</evidence>
<keyword evidence="4" id="KW-0540">Nuclease</keyword>
<evidence type="ECO:0000313" key="17">
    <source>
        <dbReference type="EMBL" id="GEM07515.1"/>
    </source>
</evidence>
<dbReference type="Gene3D" id="3.40.50.1010">
    <property type="entry name" value="5'-nuclease"/>
    <property type="match status" value="1"/>
</dbReference>
<organism evidence="17 18">
    <name type="scientific">Rhodotorula toruloides</name>
    <name type="common">Yeast</name>
    <name type="synonym">Rhodosporidium toruloides</name>
    <dbReference type="NCBI Taxonomy" id="5286"/>
    <lineage>
        <taxon>Eukaryota</taxon>
        <taxon>Fungi</taxon>
        <taxon>Dikarya</taxon>
        <taxon>Basidiomycota</taxon>
        <taxon>Pucciniomycotina</taxon>
        <taxon>Microbotryomycetes</taxon>
        <taxon>Sporidiobolales</taxon>
        <taxon>Sporidiobolaceae</taxon>
        <taxon>Rhodotorula</taxon>
    </lineage>
</organism>
<proteinExistence type="inferred from homology"/>
<feature type="compositionally biased region" description="Polar residues" evidence="14">
    <location>
        <begin position="861"/>
        <end position="889"/>
    </location>
</feature>
<dbReference type="InterPro" id="IPR008918">
    <property type="entry name" value="HhH2"/>
</dbReference>
<evidence type="ECO:0000256" key="1">
    <source>
        <dbReference type="ARBA" id="ARBA00001946"/>
    </source>
</evidence>
<comment type="subcellular location">
    <subcellularLocation>
        <location evidence="2">Nucleus</location>
    </subcellularLocation>
</comment>
<dbReference type="SMART" id="SM00279">
    <property type="entry name" value="HhH2"/>
    <property type="match status" value="1"/>
</dbReference>
<feature type="compositionally biased region" description="Polar residues" evidence="14">
    <location>
        <begin position="833"/>
        <end position="852"/>
    </location>
</feature>
<feature type="compositionally biased region" description="Basic residues" evidence="14">
    <location>
        <begin position="696"/>
        <end position="708"/>
    </location>
</feature>
<evidence type="ECO:0000256" key="4">
    <source>
        <dbReference type="ARBA" id="ARBA00022722"/>
    </source>
</evidence>
<feature type="compositionally biased region" description="Low complexity" evidence="14">
    <location>
        <begin position="518"/>
        <end position="530"/>
    </location>
</feature>
<feature type="region of interest" description="Disordered" evidence="14">
    <location>
        <begin position="790"/>
        <end position="910"/>
    </location>
</feature>
<keyword evidence="11" id="KW-0238">DNA-binding</keyword>
<evidence type="ECO:0000256" key="10">
    <source>
        <dbReference type="ARBA" id="ARBA00022881"/>
    </source>
</evidence>
<accession>A0A511KC18</accession>
<feature type="domain" description="XPG N-terminal" evidence="16">
    <location>
        <begin position="1"/>
        <end position="99"/>
    </location>
</feature>
<dbReference type="SMART" id="SM00484">
    <property type="entry name" value="XPGI"/>
    <property type="match status" value="1"/>
</dbReference>
<reference evidence="17 18" key="1">
    <citation type="submission" date="2019-07" db="EMBL/GenBank/DDBJ databases">
        <title>Rhodotorula toruloides NBRC10032 genome sequencing.</title>
        <authorList>
            <person name="Shida Y."/>
            <person name="Takaku H."/>
            <person name="Ogasawara W."/>
            <person name="Mori K."/>
        </authorList>
    </citation>
    <scope>NUCLEOTIDE SEQUENCE [LARGE SCALE GENOMIC DNA]</scope>
    <source>
        <strain evidence="17 18">NBRC10032</strain>
    </source>
</reference>
<keyword evidence="13" id="KW-0539">Nucleus</keyword>
<feature type="region of interest" description="Disordered" evidence="14">
    <location>
        <begin position="743"/>
        <end position="766"/>
    </location>
</feature>
<evidence type="ECO:0000313" key="18">
    <source>
        <dbReference type="Proteomes" id="UP000321518"/>
    </source>
</evidence>
<dbReference type="Proteomes" id="UP000321518">
    <property type="component" value="Unassembled WGS sequence"/>
</dbReference>
<keyword evidence="8 17" id="KW-0269">Exonuclease</keyword>
<comment type="similarity">
    <text evidence="3">Belongs to the XPG/RAD2 endonuclease family. EXO1 subfamily.</text>
</comment>
<dbReference type="InterPro" id="IPR006085">
    <property type="entry name" value="XPG_DNA_repair_N"/>
</dbReference>
<feature type="domain" description="XPG-I" evidence="15">
    <location>
        <begin position="138"/>
        <end position="208"/>
    </location>
</feature>
<sequence>MGISGLLPLLNEIQKPSHVKEWSGKRVAVDAYVWLHRGAYGCAQHLALGKPTVKYVNYAMHRVRMLKYYGVTPFLVFDGGLLPSKMGTEDDREKRRSDALAKGNAFLAEGKAGQARECFVKAVDITPAMAYQLIKALRAEGVEYVVAPYEADPQLAYLEKSGIVDAIVTEDSDLLVFGCRNVLFKMDGEGACVHISRDDFSKCREYNFAGWSDAEFRHMAILSGCDYLPSIHKLGLKTAYNLLRKYKKPEKASHRHLLPLAQADSPSARQVIQFVRLEGQLDVPRNYLDDFRRAELTFLHQHVFDPRTRKLTHLHPLPAGKTCDDLPFIGPLLDEDFARGLADGEIDPISKEPMVDLCPDSFPLNKDASLATPKGNASTSSKPKNAVTPAQGTASLLSFFSRKTPGASASPPINPVKVVTANKKVQFIAQSNRSDDAKENEAVERKSKFFGATAKKQAKVVEAENEVIIVEETAVEVEEVEMQEDLPASDADAEAALRDVELEVELGSIISVSPAGSASAAAPSAANNDAPADEGAGVARTDARGGDALGNAVTPARPAREPSIPSAISSPASTPSRKRRKLSHVPEDPSNISLLTEQDDALVSDVGISSPAAASTAANAGWALASEADELLASDVLSSPVRPVVDEPRRIKRELGDETTSMKQTAPQLGLSSDPILLSSDVVDPEDVFDRTPRPGPKRISLRRRKGPKAPATSSSGAVKPKLVRDSKKKAGVAVLEDTSKVAAKTGSVKKSPSRNKMSIAEDEDEAVSEAVKTVAASWRARFMMPASGVRTPRARAAGFSGVPPTPITTPRPLSLPKPHTVAADGQGKAKAVTTSTRIPLSPRTTNRTTSLPAFRDDARSLQSTSVRLRNDLSSTSPLKKARSLSSSFDIAPLPGPSPPNPAASSSPVVVTNPRLLAFRFTGTVKRD</sequence>
<dbReference type="CDD" id="cd09908">
    <property type="entry name" value="H3TH_EXO1"/>
    <property type="match status" value="1"/>
</dbReference>
<dbReference type="GO" id="GO:0005634">
    <property type="term" value="C:nucleus"/>
    <property type="evidence" value="ECO:0007669"/>
    <property type="project" value="UniProtKB-SubCell"/>
</dbReference>
<dbReference type="GO" id="GO:0003677">
    <property type="term" value="F:DNA binding"/>
    <property type="evidence" value="ECO:0007669"/>
    <property type="project" value="UniProtKB-KW"/>
</dbReference>
<feature type="compositionally biased region" description="Polar residues" evidence="14">
    <location>
        <begin position="375"/>
        <end position="388"/>
    </location>
</feature>
<comment type="cofactor">
    <cofactor evidence="1">
        <name>Mg(2+)</name>
        <dbReference type="ChEBI" id="CHEBI:18420"/>
    </cofactor>
</comment>
<feature type="compositionally biased region" description="Basic and acidic residues" evidence="14">
    <location>
        <begin position="644"/>
        <end position="656"/>
    </location>
</feature>
<dbReference type="InterPro" id="IPR019974">
    <property type="entry name" value="XPG_CS"/>
</dbReference>
<dbReference type="Gene3D" id="1.10.150.20">
    <property type="entry name" value="5' to 3' exonuclease, C-terminal subdomain"/>
    <property type="match status" value="1"/>
</dbReference>
<dbReference type="GO" id="GO:0006281">
    <property type="term" value="P:DNA repair"/>
    <property type="evidence" value="ECO:0007669"/>
    <property type="project" value="UniProtKB-KW"/>
</dbReference>
<evidence type="ECO:0000256" key="13">
    <source>
        <dbReference type="ARBA" id="ARBA00023242"/>
    </source>
</evidence>
<dbReference type="SUPFAM" id="SSF47807">
    <property type="entry name" value="5' to 3' exonuclease, C-terminal subdomain"/>
    <property type="match status" value="1"/>
</dbReference>
<feature type="compositionally biased region" description="Low complexity" evidence="14">
    <location>
        <begin position="562"/>
        <end position="575"/>
    </location>
</feature>
<keyword evidence="7" id="KW-0378">Hydrolase</keyword>
<feature type="compositionally biased region" description="Polar residues" evidence="14">
    <location>
        <begin position="658"/>
        <end position="671"/>
    </location>
</feature>
<evidence type="ECO:0000256" key="6">
    <source>
        <dbReference type="ARBA" id="ARBA00022763"/>
    </source>
</evidence>
<evidence type="ECO:0000256" key="3">
    <source>
        <dbReference type="ARBA" id="ARBA00010563"/>
    </source>
</evidence>
<dbReference type="InterPro" id="IPR029060">
    <property type="entry name" value="PIN-like_dom_sf"/>
</dbReference>
<dbReference type="Pfam" id="PF00867">
    <property type="entry name" value="XPG_I"/>
    <property type="match status" value="1"/>
</dbReference>
<gene>
    <name evidence="17" type="ORF">Rt10032_c03g1532</name>
</gene>
<evidence type="ECO:0000256" key="11">
    <source>
        <dbReference type="ARBA" id="ARBA00023125"/>
    </source>
</evidence>
<dbReference type="SMART" id="SM00485">
    <property type="entry name" value="XPGN"/>
    <property type="match status" value="1"/>
</dbReference>
<protein>
    <submittedName>
        <fullName evidence="17">Exonuclease 1</fullName>
    </submittedName>
</protein>
<dbReference type="PROSITE" id="PS00842">
    <property type="entry name" value="XPG_2"/>
    <property type="match status" value="1"/>
</dbReference>
<evidence type="ECO:0000256" key="2">
    <source>
        <dbReference type="ARBA" id="ARBA00004123"/>
    </source>
</evidence>
<evidence type="ECO:0000256" key="12">
    <source>
        <dbReference type="ARBA" id="ARBA00023204"/>
    </source>
</evidence>
<keyword evidence="6" id="KW-0227">DNA damage</keyword>
<dbReference type="FunFam" id="3.40.50.1010:FF:000002">
    <property type="entry name" value="Exonuclease 1, putative"/>
    <property type="match status" value="1"/>
</dbReference>
<evidence type="ECO:0000256" key="5">
    <source>
        <dbReference type="ARBA" id="ARBA00022723"/>
    </source>
</evidence>
<dbReference type="PANTHER" id="PTHR11081">
    <property type="entry name" value="FLAP ENDONUCLEASE FAMILY MEMBER"/>
    <property type="match status" value="1"/>
</dbReference>
<keyword evidence="9" id="KW-0460">Magnesium</keyword>
<evidence type="ECO:0000256" key="9">
    <source>
        <dbReference type="ARBA" id="ARBA00022842"/>
    </source>
</evidence>
<dbReference type="GO" id="GO:0017108">
    <property type="term" value="F:5'-flap endonuclease activity"/>
    <property type="evidence" value="ECO:0007669"/>
    <property type="project" value="TreeGrafter"/>
</dbReference>
<dbReference type="InterPro" id="IPR006086">
    <property type="entry name" value="XPG-I_dom"/>
</dbReference>
<dbReference type="PRINTS" id="PR00853">
    <property type="entry name" value="XPGRADSUPER"/>
</dbReference>
<dbReference type="SUPFAM" id="SSF88723">
    <property type="entry name" value="PIN domain-like"/>
    <property type="match status" value="1"/>
</dbReference>
<dbReference type="AlphaFoldDB" id="A0A511KC18"/>
<dbReference type="PANTHER" id="PTHR11081:SF65">
    <property type="entry name" value="DNA DAMAGE-INDUCIBLE PROTEIN DIN7-RELATED"/>
    <property type="match status" value="1"/>
</dbReference>
<keyword evidence="5" id="KW-0479">Metal-binding</keyword>
<evidence type="ECO:0000256" key="7">
    <source>
        <dbReference type="ARBA" id="ARBA00022801"/>
    </source>
</evidence>